<dbReference type="Proteomes" id="UP000887565">
    <property type="component" value="Unplaced"/>
</dbReference>
<name>A0A915HYY5_ROMCU</name>
<organism evidence="1 2">
    <name type="scientific">Romanomermis culicivorax</name>
    <name type="common">Nematode worm</name>
    <dbReference type="NCBI Taxonomy" id="13658"/>
    <lineage>
        <taxon>Eukaryota</taxon>
        <taxon>Metazoa</taxon>
        <taxon>Ecdysozoa</taxon>
        <taxon>Nematoda</taxon>
        <taxon>Enoplea</taxon>
        <taxon>Dorylaimia</taxon>
        <taxon>Mermithida</taxon>
        <taxon>Mermithoidea</taxon>
        <taxon>Mermithidae</taxon>
        <taxon>Romanomermis</taxon>
    </lineage>
</organism>
<keyword evidence="1" id="KW-1185">Reference proteome</keyword>
<reference evidence="2" key="1">
    <citation type="submission" date="2022-11" db="UniProtKB">
        <authorList>
            <consortium name="WormBaseParasite"/>
        </authorList>
    </citation>
    <scope>IDENTIFICATION</scope>
</reference>
<evidence type="ECO:0000313" key="1">
    <source>
        <dbReference type="Proteomes" id="UP000887565"/>
    </source>
</evidence>
<dbReference type="AlphaFoldDB" id="A0A915HYY5"/>
<sequence>MTLGGTSGRSQTVDIDNGVVVVLGLIVMELLAEVDFGGSVVVAIVECPTAAIKSGKLKE</sequence>
<protein>
    <submittedName>
        <fullName evidence="2">Uncharacterized protein</fullName>
    </submittedName>
</protein>
<dbReference type="WBParaSite" id="nRc.2.0.1.t06476-RA">
    <property type="protein sequence ID" value="nRc.2.0.1.t06476-RA"/>
    <property type="gene ID" value="nRc.2.0.1.g06476"/>
</dbReference>
<proteinExistence type="predicted"/>
<accession>A0A915HYY5</accession>
<evidence type="ECO:0000313" key="2">
    <source>
        <dbReference type="WBParaSite" id="nRc.2.0.1.t06476-RA"/>
    </source>
</evidence>